<reference evidence="1 2" key="1">
    <citation type="submission" date="2024-02" db="EMBL/GenBank/DDBJ databases">
        <authorList>
            <person name="Chen Y."/>
            <person name="Shah S."/>
            <person name="Dougan E. K."/>
            <person name="Thang M."/>
            <person name="Chan C."/>
        </authorList>
    </citation>
    <scope>NUCLEOTIDE SEQUENCE [LARGE SCALE GENOMIC DNA]</scope>
</reference>
<comment type="caution">
    <text evidence="1">The sequence shown here is derived from an EMBL/GenBank/DDBJ whole genome shotgun (WGS) entry which is preliminary data.</text>
</comment>
<evidence type="ECO:0000313" key="1">
    <source>
        <dbReference type="EMBL" id="CAK9039580.1"/>
    </source>
</evidence>
<evidence type="ECO:0000313" key="2">
    <source>
        <dbReference type="Proteomes" id="UP001642464"/>
    </source>
</evidence>
<name>A0ABP0LKB3_9DINO</name>
<dbReference type="EMBL" id="CAXAMM010016669">
    <property type="protein sequence ID" value="CAK9039580.1"/>
    <property type="molecule type" value="Genomic_DNA"/>
</dbReference>
<dbReference type="Proteomes" id="UP001642464">
    <property type="component" value="Unassembled WGS sequence"/>
</dbReference>
<gene>
    <name evidence="1" type="ORF">SCF082_LOCUS23165</name>
</gene>
<protein>
    <submittedName>
        <fullName evidence="1">Integrase catalytic domain-containing protein</fullName>
    </submittedName>
</protein>
<proteinExistence type="predicted"/>
<organism evidence="1 2">
    <name type="scientific">Durusdinium trenchii</name>
    <dbReference type="NCBI Taxonomy" id="1381693"/>
    <lineage>
        <taxon>Eukaryota</taxon>
        <taxon>Sar</taxon>
        <taxon>Alveolata</taxon>
        <taxon>Dinophyceae</taxon>
        <taxon>Suessiales</taxon>
        <taxon>Symbiodiniaceae</taxon>
        <taxon>Durusdinium</taxon>
    </lineage>
</organism>
<keyword evidence="2" id="KW-1185">Reference proteome</keyword>
<accession>A0ABP0LKB3</accession>
<sequence>MHVRLQSKIILWSGGICQIEFEQKVLFRASRKKELDSLLKNKAIRILSIEESLQFAKDHPEQIIESKFVDRFKPKPVELSTLEAYKRRAIQEGHLEAIELESDQQNPKSRLRAVGWHDPQIHEVERSAPTPLSASIHCCLQLSASRRWKTKVKDVKTAFLQSLPTTRSRLLACRQPRDETLPGLDSRQLILLLTEIYGLVSGPSWWRWTLLKIATEELGYHVNVYDKCVLTLPAQDASPEALTEGYMVIEVDDIIEAGGKRHEALMKRMEERLNFGKIDELYGTLGTSYAGRHLKQLPDYSFESHMEEFLYTRLEPVKLNRRILKKDVSHLMEANEIVRHLKTCPVTLRIYAIEESKLRHFLVADSAFDTSGQEKFQFGFLLGFTTPDFNQGRSAPMSLMQWRSRRLRRKAASSLLCEAISMPAATAAMERLVAFFESIRYSGFNPRSKQRSEDELLATFGKTKVIAAEVEAFKDPHGVALMDAKALYDSLNSDQSQGGTDDRATLEIAIIKESLAVTQTRPRWIPHNFNPADALTKVQGCHAEPLMRLLRTGHMTLEEESDVLERGKQSQHRMKVGARSGQEVLVPAMEGGLAHPQEGSTLSGGIATARRDGEAMCTDGDRILCHNTCCLVWKAELILESVHKDLARQFQTPPVASTQLERACYVVAMERWSQQQEVFQSELPPQEDPELQLALLQELAKQLLSLERQERQRWRQGGDDSKASSPATTKYQSWVENISMNDLMYQAFEDLTNTMDPSMTLSGSLQHLQGCLLAQMLESLEIRSRLHDTAVEVQHLQSVLKEQAIDFGSSLRPLANVSGDESNTLPTKQFTAALITKSLGSLEVTSDALLMQCSQQKIQEMKEMLQHELAFRCLALACMQQNSFLLDPQTKSKELSDISTIGLSRDTVASDGGLGVMRRLRDSLEISGHDKNHAHARQQPEQDLLASLSTSEVSKGSGIEDTKGAAIMDMSRYAQYFQQPARYLEPVLLVLRRIWSQTDSMKEQRMLRFKLLRCSSLMLLRTGCDLVLGIQVAYTSNELSRMAMLLPKSLTPFTYGDRAKPLIERDGQVTNIFSLPNTFDALQLKALPFRELQGMTETLAERALETELDFEEELKEQVTSNLNGPAIAALQILHAVAQLFALRYAICMLDADPVSLLEAQRATQCPSVELEQLFRAHVRSVQERSEMPEVSQSTKSGQRVNAEEIPTVVEFGAAYVLGALA</sequence>